<name>A7ITY6_PBCVM</name>
<keyword evidence="1" id="KW-1133">Transmembrane helix</keyword>
<reference evidence="2 3" key="1">
    <citation type="journal article" date="2007" name="Virology">
        <title>Sequence and annotation of the 314-kb MT325 and the 321-kb FR483 viruses that infect Chlorella Pbi.</title>
        <authorList>
            <person name="Fitzgerald L.A."/>
            <person name="Graves M.V."/>
            <person name="Li X."/>
            <person name="Feldblyum T."/>
            <person name="Hartigan J."/>
            <person name="Van Etten J.L."/>
        </authorList>
    </citation>
    <scope>NUCLEOTIDE SEQUENCE [LARGE SCALE GENOMIC DNA]</scope>
    <source>
        <strain evidence="2 3">MT325</strain>
    </source>
</reference>
<gene>
    <name evidence="2" type="primary">m256R</name>
    <name evidence="2" type="ORF">MT325_m256R</name>
</gene>
<keyword evidence="1" id="KW-0472">Membrane</keyword>
<accession>A7ITY6</accession>
<sequence length="67" mass="7670">MATAFFCKVVLNSFKASCCFLRSSVTVCIPDTVAFFILFFVFWKKERSFLDISRASFALSRLFSAFC</sequence>
<keyword evidence="1" id="KW-0812">Transmembrane</keyword>
<feature type="transmembrane region" description="Helical" evidence="1">
    <location>
        <begin position="20"/>
        <end position="43"/>
    </location>
</feature>
<protein>
    <submittedName>
        <fullName evidence="2">Uncharacterized protein m256R</fullName>
    </submittedName>
</protein>
<proteinExistence type="predicted"/>
<organism evidence="2 3">
    <name type="scientific">Paramecium bursaria Chlorella virus MT325</name>
    <name type="common">PBCV-MT325</name>
    <dbReference type="NCBI Taxonomy" id="346932"/>
    <lineage>
        <taxon>Viruses</taxon>
        <taxon>Varidnaviria</taxon>
        <taxon>Bamfordvirae</taxon>
        <taxon>Nucleocytoviricota</taxon>
        <taxon>Megaviricetes</taxon>
        <taxon>Algavirales</taxon>
        <taxon>Phycodnaviridae</taxon>
        <taxon>Chlorovirus</taxon>
        <taxon>Chlorovirus conductrix</taxon>
        <taxon>Paramecium bursaria Chlorella virus A1</taxon>
    </lineage>
</organism>
<evidence type="ECO:0000256" key="1">
    <source>
        <dbReference type="SAM" id="Phobius"/>
    </source>
</evidence>
<organismHost>
    <name type="scientific">Paramecium bursaria</name>
    <dbReference type="NCBI Taxonomy" id="74790"/>
</organismHost>
<dbReference type="EMBL" id="DQ491001">
    <property type="protein sequence ID" value="ABT13810.1"/>
    <property type="molecule type" value="Genomic_DNA"/>
</dbReference>
<dbReference type="Proteomes" id="UP000246715">
    <property type="component" value="Segment"/>
</dbReference>
<evidence type="ECO:0000313" key="3">
    <source>
        <dbReference type="Proteomes" id="UP000246715"/>
    </source>
</evidence>
<evidence type="ECO:0000313" key="2">
    <source>
        <dbReference type="EMBL" id="ABT13810.1"/>
    </source>
</evidence>